<feature type="compositionally biased region" description="Polar residues" evidence="4">
    <location>
        <begin position="382"/>
        <end position="392"/>
    </location>
</feature>
<feature type="compositionally biased region" description="Polar residues" evidence="4">
    <location>
        <begin position="413"/>
        <end position="435"/>
    </location>
</feature>
<accession>A0A8V1AGM4</accession>
<evidence type="ECO:0000259" key="5">
    <source>
        <dbReference type="Pfam" id="PF12012"/>
    </source>
</evidence>
<dbReference type="AlphaFoldDB" id="A0A8V1AGM4"/>
<sequence length="709" mass="79612">MGVSSLPVASKTDFCTHPHMESSQICSASRKFESITDEDYSNVSSLCEDLSNLVTWAHTHGAICIHIPALETMQNMGQPSKDNSVLWICGAGHAYHWTCEDLHFGSRKENEAAEKRKRQTSFGAPSRGTALGEKRIKIASSFERVRRDSAATGSRGTPAGSSQQKDTICIIRNEQPARQNRRKSRSMQPGSAAEQRLSVSIGEIRTDLCEMKLECSEDLHVISDDEQYVLNAEHQEERINQNILSQSPPEDVSAEVGLRMYCDQKTEINKQTVTSASGFIPTTTPTPALCCTLKSPGRDRKILESSFLSLGPLNPTEFTREHSTARDSSGSATPKEDLELIPISNTEAKAQREPPAPVMFFELEATVDVQQQIHLSSSEFSVSGTLDLNGNATEGPAEESRLSGSEQAPRPSASLSTESRNANQPPEPSETNVLSKRNRNAANIRVFREWLDVHCPSEAREIYKLPPKDLDNYLALFYTSAKKQNGTDFSTGSLQFFQSSIDRYLKDHSYKYSVVKGAEFRASQEALKQKHQLLFQREREENWTLLENLTDENVDHLRNKGLLSQSNPQGFLHLMFVNIIRGFGASTHNKGQNLYWGQLVLRRDVAGLEYLEWKHDLNADGAVGESVPHLFARPNSPENCPVQDYKKYAEKRPGDMLHDYDPLYLSPRHMYSVWDQVWYSRKSLTTAKIGNMLKVILRQVKASEKKLRK</sequence>
<gene>
    <name evidence="6" type="primary">LOC101750583</name>
</gene>
<keyword evidence="3" id="KW-0832">Ubl conjugation</keyword>
<reference evidence="6" key="2">
    <citation type="submission" date="2025-08" db="UniProtKB">
        <authorList>
            <consortium name="Ensembl"/>
        </authorList>
    </citation>
    <scope>IDENTIFICATION</scope>
    <source>
        <strain evidence="6">broiler</strain>
    </source>
</reference>
<dbReference type="InterPro" id="IPR042838">
    <property type="entry name" value="KIAA1958"/>
</dbReference>
<evidence type="ECO:0000313" key="7">
    <source>
        <dbReference type="Proteomes" id="UP000000539"/>
    </source>
</evidence>
<protein>
    <recommendedName>
        <fullName evidence="5">ZMYM2-like/QRICH1 C-terminal domain-containing protein</fullName>
    </recommendedName>
</protein>
<evidence type="ECO:0000256" key="4">
    <source>
        <dbReference type="SAM" id="MobiDB-lite"/>
    </source>
</evidence>
<keyword evidence="1" id="KW-1017">Isopeptide bond</keyword>
<reference evidence="6" key="3">
    <citation type="submission" date="2025-09" db="UniProtKB">
        <authorList>
            <consortium name="Ensembl"/>
        </authorList>
    </citation>
    <scope>IDENTIFICATION</scope>
    <source>
        <strain evidence="6">broiler</strain>
    </source>
</reference>
<feature type="region of interest" description="Disordered" evidence="4">
    <location>
        <begin position="313"/>
        <end position="340"/>
    </location>
</feature>
<keyword evidence="7" id="KW-1185">Reference proteome</keyword>
<name>A0A8V1AGM4_CHICK</name>
<dbReference type="InterPro" id="IPR021893">
    <property type="entry name" value="ZMYM2-like_C"/>
</dbReference>
<proteinExistence type="predicted"/>
<dbReference type="GlyGen" id="A0A8V1AGM4">
    <property type="glycosylation" value="1 site"/>
</dbReference>
<keyword evidence="2" id="KW-0597">Phosphoprotein</keyword>
<dbReference type="OrthoDB" id="5957988at2759"/>
<dbReference type="Pfam" id="PF12012">
    <property type="entry name" value="DUF3504"/>
    <property type="match status" value="1"/>
</dbReference>
<feature type="domain" description="ZMYM2-like/QRICH1 C-terminal" evidence="5">
    <location>
        <begin position="625"/>
        <end position="697"/>
    </location>
</feature>
<reference evidence="6" key="1">
    <citation type="submission" date="2020-11" db="EMBL/GenBank/DDBJ databases">
        <title>Gallus gallus (Chicken) genome, bGalGal1, GRCg7b, maternal haplotype autosomes + Z &amp; W.</title>
        <authorList>
            <person name="Warren W."/>
            <person name="Formenti G."/>
            <person name="Fedrigo O."/>
            <person name="Haase B."/>
            <person name="Mountcastle J."/>
            <person name="Balacco J."/>
            <person name="Tracey A."/>
            <person name="Schneider V."/>
            <person name="Okimoto R."/>
            <person name="Cheng H."/>
            <person name="Hawken R."/>
            <person name="Howe K."/>
            <person name="Jarvis E.D."/>
        </authorList>
    </citation>
    <scope>NUCLEOTIDE SEQUENCE [LARGE SCALE GENOMIC DNA]</scope>
    <source>
        <strain evidence="6">Broiler</strain>
    </source>
</reference>
<dbReference type="Proteomes" id="UP000000539">
    <property type="component" value="Chromosome 28"/>
</dbReference>
<evidence type="ECO:0000256" key="2">
    <source>
        <dbReference type="ARBA" id="ARBA00022553"/>
    </source>
</evidence>
<feature type="compositionally biased region" description="Polar residues" evidence="4">
    <location>
        <begin position="151"/>
        <end position="166"/>
    </location>
</feature>
<feature type="region of interest" description="Disordered" evidence="4">
    <location>
        <begin position="110"/>
        <end position="129"/>
    </location>
</feature>
<evidence type="ECO:0000256" key="1">
    <source>
        <dbReference type="ARBA" id="ARBA00022499"/>
    </source>
</evidence>
<dbReference type="Ensembl" id="ENSGALT00010066469.1">
    <property type="protein sequence ID" value="ENSGALP00010040724.1"/>
    <property type="gene ID" value="ENSGALG00010027412.1"/>
</dbReference>
<dbReference type="GeneTree" id="ENSGT00440000039527"/>
<feature type="region of interest" description="Disordered" evidence="4">
    <location>
        <begin position="142"/>
        <end position="196"/>
    </location>
</feature>
<evidence type="ECO:0000256" key="3">
    <source>
        <dbReference type="ARBA" id="ARBA00022843"/>
    </source>
</evidence>
<dbReference type="PANTHER" id="PTHR46963:SF3">
    <property type="entry name" value="DUF3504 DOMAIN-CONTAINING PROTEIN"/>
    <property type="match status" value="1"/>
</dbReference>
<dbReference type="PANTHER" id="PTHR46963">
    <property type="entry name" value="SIMILAR TO RIKEN CDNA E130308A19"/>
    <property type="match status" value="1"/>
</dbReference>
<feature type="region of interest" description="Disordered" evidence="4">
    <location>
        <begin position="382"/>
        <end position="437"/>
    </location>
</feature>
<evidence type="ECO:0000313" key="6">
    <source>
        <dbReference type="Ensembl" id="ENSGALP00010040724.1"/>
    </source>
</evidence>
<organism evidence="6 7">
    <name type="scientific">Gallus gallus</name>
    <name type="common">Chicken</name>
    <dbReference type="NCBI Taxonomy" id="9031"/>
    <lineage>
        <taxon>Eukaryota</taxon>
        <taxon>Metazoa</taxon>
        <taxon>Chordata</taxon>
        <taxon>Craniata</taxon>
        <taxon>Vertebrata</taxon>
        <taxon>Euteleostomi</taxon>
        <taxon>Archelosauria</taxon>
        <taxon>Archosauria</taxon>
        <taxon>Dinosauria</taxon>
        <taxon>Saurischia</taxon>
        <taxon>Theropoda</taxon>
        <taxon>Coelurosauria</taxon>
        <taxon>Aves</taxon>
        <taxon>Neognathae</taxon>
        <taxon>Galloanserae</taxon>
        <taxon>Galliformes</taxon>
        <taxon>Phasianidae</taxon>
        <taxon>Phasianinae</taxon>
        <taxon>Gallus</taxon>
    </lineage>
</organism>